<name>A0ABX7BBJ1_9PROT</name>
<gene>
    <name evidence="1" type="ORF">IGS68_11335</name>
</gene>
<keyword evidence="2" id="KW-1185">Reference proteome</keyword>
<proteinExistence type="predicted"/>
<accession>A0ABX7BBJ1</accession>
<evidence type="ECO:0000313" key="2">
    <source>
        <dbReference type="Proteomes" id="UP000595197"/>
    </source>
</evidence>
<dbReference type="EMBL" id="CP067420">
    <property type="protein sequence ID" value="QQP91751.1"/>
    <property type="molecule type" value="Genomic_DNA"/>
</dbReference>
<dbReference type="RefSeq" id="WP_201079992.1">
    <property type="nucleotide sequence ID" value="NZ_CP067420.1"/>
</dbReference>
<dbReference type="Proteomes" id="UP000595197">
    <property type="component" value="Chromosome"/>
</dbReference>
<evidence type="ECO:0000313" key="1">
    <source>
        <dbReference type="EMBL" id="QQP91751.1"/>
    </source>
</evidence>
<dbReference type="Gene3D" id="1.10.3680.10">
    <property type="entry name" value="TerB-like"/>
    <property type="match status" value="1"/>
</dbReference>
<dbReference type="InterPro" id="IPR029024">
    <property type="entry name" value="TerB-like"/>
</dbReference>
<organism evidence="1 2">
    <name type="scientific">Skermanella cutis</name>
    <dbReference type="NCBI Taxonomy" id="2775420"/>
    <lineage>
        <taxon>Bacteria</taxon>
        <taxon>Pseudomonadati</taxon>
        <taxon>Pseudomonadota</taxon>
        <taxon>Alphaproteobacteria</taxon>
        <taxon>Rhodospirillales</taxon>
        <taxon>Azospirillaceae</taxon>
        <taxon>Skermanella</taxon>
    </lineage>
</organism>
<protein>
    <recommendedName>
        <fullName evidence="3">Co-chaperone DjlA N-terminal domain-containing protein</fullName>
    </recommendedName>
</protein>
<sequence>MQQAKAGGRPGVAARRADFPAALLQEAGQASLAGFDGGRMTDDKNGAALAAAAALLGVAEGADAGAVRALVAKAGDGTAETFDRYLAHLREDREKGEMAALQALHPVKGDAQAATELVETLLGGGKPEEKLAPAQIAAARRICETLNLSPTRFGL</sequence>
<reference evidence="1" key="1">
    <citation type="submission" date="2021-02" db="EMBL/GenBank/DDBJ databases">
        <title>Skermanella TT6 skin isolate.</title>
        <authorList>
            <person name="Lee K."/>
            <person name="Ganzorig M."/>
        </authorList>
    </citation>
    <scope>NUCLEOTIDE SEQUENCE</scope>
    <source>
        <strain evidence="1">TT6</strain>
    </source>
</reference>
<evidence type="ECO:0008006" key="3">
    <source>
        <dbReference type="Google" id="ProtNLM"/>
    </source>
</evidence>